<dbReference type="EMBL" id="JAHRHJ020000008">
    <property type="protein sequence ID" value="KAH9306976.1"/>
    <property type="molecule type" value="Genomic_DNA"/>
</dbReference>
<accession>A0AA38FMW7</accession>
<gene>
    <name evidence="2" type="ORF">KI387_011380</name>
</gene>
<dbReference type="Pfam" id="PF00078">
    <property type="entry name" value="RVT_1"/>
    <property type="match status" value="1"/>
</dbReference>
<dbReference type="CDD" id="cd01647">
    <property type="entry name" value="RT_LTR"/>
    <property type="match status" value="1"/>
</dbReference>
<evidence type="ECO:0000259" key="1">
    <source>
        <dbReference type="Pfam" id="PF00078"/>
    </source>
</evidence>
<dbReference type="Gene3D" id="3.30.70.270">
    <property type="match status" value="1"/>
</dbReference>
<comment type="caution">
    <text evidence="2">The sequence shown here is derived from an EMBL/GenBank/DDBJ whole genome shotgun (WGS) entry which is preliminary data.</text>
</comment>
<dbReference type="InterPro" id="IPR043502">
    <property type="entry name" value="DNA/RNA_pol_sf"/>
</dbReference>
<dbReference type="Gene3D" id="3.10.10.10">
    <property type="entry name" value="HIV Type 1 Reverse Transcriptase, subunit A, domain 1"/>
    <property type="match status" value="1"/>
</dbReference>
<dbReference type="PANTHER" id="PTHR24559:SF439">
    <property type="entry name" value="RETROTRANSPOSON, UNCLASSIFIED-LIKE PROTEIN"/>
    <property type="match status" value="1"/>
</dbReference>
<dbReference type="AlphaFoldDB" id="A0AA38FMW7"/>
<protein>
    <recommendedName>
        <fullName evidence="1">Reverse transcriptase domain-containing protein</fullName>
    </recommendedName>
</protein>
<dbReference type="Proteomes" id="UP000824469">
    <property type="component" value="Unassembled WGS sequence"/>
</dbReference>
<reference evidence="2 3" key="1">
    <citation type="journal article" date="2021" name="Nat. Plants">
        <title>The Taxus genome provides insights into paclitaxel biosynthesis.</title>
        <authorList>
            <person name="Xiong X."/>
            <person name="Gou J."/>
            <person name="Liao Q."/>
            <person name="Li Y."/>
            <person name="Zhou Q."/>
            <person name="Bi G."/>
            <person name="Li C."/>
            <person name="Du R."/>
            <person name="Wang X."/>
            <person name="Sun T."/>
            <person name="Guo L."/>
            <person name="Liang H."/>
            <person name="Lu P."/>
            <person name="Wu Y."/>
            <person name="Zhang Z."/>
            <person name="Ro D.K."/>
            <person name="Shang Y."/>
            <person name="Huang S."/>
            <person name="Yan J."/>
        </authorList>
    </citation>
    <scope>NUCLEOTIDE SEQUENCE [LARGE SCALE GENOMIC DNA]</scope>
    <source>
        <strain evidence="2">Ta-2019</strain>
    </source>
</reference>
<dbReference type="InterPro" id="IPR053134">
    <property type="entry name" value="RNA-dir_DNA_polymerase"/>
</dbReference>
<dbReference type="InterPro" id="IPR043128">
    <property type="entry name" value="Rev_trsase/Diguanyl_cyclase"/>
</dbReference>
<dbReference type="InterPro" id="IPR000477">
    <property type="entry name" value="RT_dom"/>
</dbReference>
<proteinExistence type="predicted"/>
<feature type="non-terminal residue" evidence="2">
    <location>
        <position position="101"/>
    </location>
</feature>
<keyword evidence="3" id="KW-1185">Reference proteome</keyword>
<name>A0AA38FMW7_TAXCH</name>
<feature type="non-terminal residue" evidence="2">
    <location>
        <position position="1"/>
    </location>
</feature>
<dbReference type="SUPFAM" id="SSF56672">
    <property type="entry name" value="DNA/RNA polymerases"/>
    <property type="match status" value="1"/>
</dbReference>
<dbReference type="PANTHER" id="PTHR24559">
    <property type="entry name" value="TRANSPOSON TY3-I GAG-POL POLYPROTEIN"/>
    <property type="match status" value="1"/>
</dbReference>
<feature type="domain" description="Reverse transcriptase" evidence="1">
    <location>
        <begin position="2"/>
        <end position="88"/>
    </location>
</feature>
<evidence type="ECO:0000313" key="2">
    <source>
        <dbReference type="EMBL" id="KAH9306976.1"/>
    </source>
</evidence>
<sequence>YEILSLMDGFSCYNQIKIADEDQHKTAFTTPWGTFCYQIMPFGLKNVGETYQRVMIVIFHYIIHDIMEDYVDDILGKSKTREDHSIFYDVSLIACGKKCVL</sequence>
<evidence type="ECO:0000313" key="3">
    <source>
        <dbReference type="Proteomes" id="UP000824469"/>
    </source>
</evidence>
<organism evidence="2 3">
    <name type="scientific">Taxus chinensis</name>
    <name type="common">Chinese yew</name>
    <name type="synonym">Taxus wallichiana var. chinensis</name>
    <dbReference type="NCBI Taxonomy" id="29808"/>
    <lineage>
        <taxon>Eukaryota</taxon>
        <taxon>Viridiplantae</taxon>
        <taxon>Streptophyta</taxon>
        <taxon>Embryophyta</taxon>
        <taxon>Tracheophyta</taxon>
        <taxon>Spermatophyta</taxon>
        <taxon>Pinopsida</taxon>
        <taxon>Pinidae</taxon>
        <taxon>Conifers II</taxon>
        <taxon>Cupressales</taxon>
        <taxon>Taxaceae</taxon>
        <taxon>Taxus</taxon>
    </lineage>
</organism>